<evidence type="ECO:0000256" key="6">
    <source>
        <dbReference type="ARBA" id="ARBA00023136"/>
    </source>
</evidence>
<dbReference type="InterPro" id="IPR036640">
    <property type="entry name" value="ABC1_TM_sf"/>
</dbReference>
<dbReference type="SUPFAM" id="SSF90123">
    <property type="entry name" value="ABC transporter transmembrane region"/>
    <property type="match status" value="1"/>
</dbReference>
<keyword evidence="10" id="KW-1185">Reference proteome</keyword>
<organism evidence="9 10">
    <name type="scientific">Staurois parvus</name>
    <dbReference type="NCBI Taxonomy" id="386267"/>
    <lineage>
        <taxon>Eukaryota</taxon>
        <taxon>Metazoa</taxon>
        <taxon>Chordata</taxon>
        <taxon>Craniata</taxon>
        <taxon>Vertebrata</taxon>
        <taxon>Euteleostomi</taxon>
        <taxon>Amphibia</taxon>
        <taxon>Batrachia</taxon>
        <taxon>Anura</taxon>
        <taxon>Neobatrachia</taxon>
        <taxon>Ranoidea</taxon>
        <taxon>Ranidae</taxon>
        <taxon>Staurois</taxon>
    </lineage>
</organism>
<keyword evidence="6" id="KW-0472">Membrane</keyword>
<dbReference type="Gene3D" id="1.20.1560.10">
    <property type="entry name" value="ABC transporter type 1, transmembrane domain"/>
    <property type="match status" value="1"/>
</dbReference>
<feature type="non-terminal residue" evidence="9">
    <location>
        <position position="1"/>
    </location>
</feature>
<reference evidence="9" key="1">
    <citation type="submission" date="2023-05" db="EMBL/GenBank/DDBJ databases">
        <authorList>
            <person name="Stuckert A."/>
        </authorList>
    </citation>
    <scope>NUCLEOTIDE SEQUENCE</scope>
</reference>
<evidence type="ECO:0000259" key="8">
    <source>
        <dbReference type="PROSITE" id="PS50929"/>
    </source>
</evidence>
<feature type="region of interest" description="Disordered" evidence="7">
    <location>
        <begin position="151"/>
        <end position="173"/>
    </location>
</feature>
<dbReference type="EMBL" id="CATNWA010020403">
    <property type="protein sequence ID" value="CAI9618179.1"/>
    <property type="molecule type" value="Genomic_DNA"/>
</dbReference>
<evidence type="ECO:0000313" key="9">
    <source>
        <dbReference type="EMBL" id="CAI9618179.1"/>
    </source>
</evidence>
<dbReference type="InterPro" id="IPR011527">
    <property type="entry name" value="ABC1_TM_dom"/>
</dbReference>
<evidence type="ECO:0000256" key="1">
    <source>
        <dbReference type="ARBA" id="ARBA00022448"/>
    </source>
</evidence>
<keyword evidence="2" id="KW-0812">Transmembrane</keyword>
<dbReference type="PANTHER" id="PTHR24223:SF187">
    <property type="entry name" value="ATP-BINDING CASSETTE SUB-FAMILY C MEMBER 8"/>
    <property type="match status" value="1"/>
</dbReference>
<dbReference type="Proteomes" id="UP001162483">
    <property type="component" value="Unassembled WGS sequence"/>
</dbReference>
<feature type="non-terminal residue" evidence="9">
    <location>
        <position position="173"/>
    </location>
</feature>
<keyword evidence="3" id="KW-0547">Nucleotide-binding</keyword>
<evidence type="ECO:0000256" key="4">
    <source>
        <dbReference type="ARBA" id="ARBA00022840"/>
    </source>
</evidence>
<gene>
    <name evidence="9" type="ORF">SPARVUS_LOCUS15647325</name>
</gene>
<evidence type="ECO:0000256" key="3">
    <source>
        <dbReference type="ARBA" id="ARBA00022741"/>
    </source>
</evidence>
<proteinExistence type="predicted"/>
<evidence type="ECO:0000256" key="2">
    <source>
        <dbReference type="ARBA" id="ARBA00022692"/>
    </source>
</evidence>
<sequence>RDLQQLEDSTQLPLLAHFSETVEGLTTIRAFRYEARFQQKLLELTDSNNIASLFLTAANRWLEVRMVSAAGHLLYADGRGEEYLCPITSSLSSHIPPWAGHKTSQLSLLRGGHIMDFPAVVLQVQSHSSKPSRCSSGWVKHRHLVDMPRSSHTMDIPMDVTPSGHSPQDRFHL</sequence>
<keyword evidence="1" id="KW-0813">Transport</keyword>
<evidence type="ECO:0000256" key="5">
    <source>
        <dbReference type="ARBA" id="ARBA00022989"/>
    </source>
</evidence>
<evidence type="ECO:0000313" key="10">
    <source>
        <dbReference type="Proteomes" id="UP001162483"/>
    </source>
</evidence>
<keyword evidence="5" id="KW-1133">Transmembrane helix</keyword>
<dbReference type="InterPro" id="IPR050173">
    <property type="entry name" value="ABC_transporter_C-like"/>
</dbReference>
<accession>A0ABN9H8T5</accession>
<comment type="caution">
    <text evidence="9">The sequence shown here is derived from an EMBL/GenBank/DDBJ whole genome shotgun (WGS) entry which is preliminary data.</text>
</comment>
<protein>
    <recommendedName>
        <fullName evidence="8">ABC transmembrane type-1 domain-containing protein</fullName>
    </recommendedName>
</protein>
<dbReference type="PANTHER" id="PTHR24223">
    <property type="entry name" value="ATP-BINDING CASSETTE SUB-FAMILY C"/>
    <property type="match status" value="1"/>
</dbReference>
<name>A0ABN9H8T5_9NEOB</name>
<dbReference type="PROSITE" id="PS50929">
    <property type="entry name" value="ABC_TM1F"/>
    <property type="match status" value="1"/>
</dbReference>
<evidence type="ECO:0000256" key="7">
    <source>
        <dbReference type="SAM" id="MobiDB-lite"/>
    </source>
</evidence>
<feature type="domain" description="ABC transmembrane type-1" evidence="8">
    <location>
        <begin position="1"/>
        <end position="66"/>
    </location>
</feature>
<keyword evidence="4" id="KW-0067">ATP-binding</keyword>
<dbReference type="Pfam" id="PF00664">
    <property type="entry name" value="ABC_membrane"/>
    <property type="match status" value="1"/>
</dbReference>